<organism evidence="2 3">
    <name type="scientific">Exophiala sideris</name>
    <dbReference type="NCBI Taxonomy" id="1016849"/>
    <lineage>
        <taxon>Eukaryota</taxon>
        <taxon>Fungi</taxon>
        <taxon>Dikarya</taxon>
        <taxon>Ascomycota</taxon>
        <taxon>Pezizomycotina</taxon>
        <taxon>Eurotiomycetes</taxon>
        <taxon>Chaetothyriomycetidae</taxon>
        <taxon>Chaetothyriales</taxon>
        <taxon>Herpotrichiellaceae</taxon>
        <taxon>Exophiala</taxon>
    </lineage>
</organism>
<keyword evidence="3" id="KW-1185">Reference proteome</keyword>
<feature type="compositionally biased region" description="Polar residues" evidence="1">
    <location>
        <begin position="287"/>
        <end position="300"/>
    </location>
</feature>
<gene>
    <name evidence="2" type="ORF">LTR69_002454</name>
</gene>
<reference evidence="2 3" key="1">
    <citation type="submission" date="2023-08" db="EMBL/GenBank/DDBJ databases">
        <title>Black Yeasts Isolated from many extreme environments.</title>
        <authorList>
            <person name="Coleine C."/>
            <person name="Stajich J.E."/>
            <person name="Selbmann L."/>
        </authorList>
    </citation>
    <scope>NUCLEOTIDE SEQUENCE [LARGE SCALE GENOMIC DNA]</scope>
    <source>
        <strain evidence="2 3">CCFEE 6328</strain>
    </source>
</reference>
<evidence type="ECO:0000313" key="2">
    <source>
        <dbReference type="EMBL" id="KAK5067105.1"/>
    </source>
</evidence>
<accession>A0ABR0JM90</accession>
<dbReference type="EMBL" id="JAVRRF010000003">
    <property type="protein sequence ID" value="KAK5067105.1"/>
    <property type="molecule type" value="Genomic_DNA"/>
</dbReference>
<feature type="region of interest" description="Disordered" evidence="1">
    <location>
        <begin position="373"/>
        <end position="426"/>
    </location>
</feature>
<feature type="region of interest" description="Disordered" evidence="1">
    <location>
        <begin position="447"/>
        <end position="491"/>
    </location>
</feature>
<comment type="caution">
    <text evidence="2">The sequence shown here is derived from an EMBL/GenBank/DDBJ whole genome shotgun (WGS) entry which is preliminary data.</text>
</comment>
<name>A0ABR0JM90_9EURO</name>
<proteinExistence type="predicted"/>
<dbReference type="Proteomes" id="UP001345691">
    <property type="component" value="Unassembled WGS sequence"/>
</dbReference>
<feature type="compositionally biased region" description="Low complexity" evidence="1">
    <location>
        <begin position="407"/>
        <end position="417"/>
    </location>
</feature>
<feature type="region of interest" description="Disordered" evidence="1">
    <location>
        <begin position="283"/>
        <end position="318"/>
    </location>
</feature>
<protein>
    <submittedName>
        <fullName evidence="2">Uncharacterized protein</fullName>
    </submittedName>
</protein>
<evidence type="ECO:0000256" key="1">
    <source>
        <dbReference type="SAM" id="MobiDB-lite"/>
    </source>
</evidence>
<evidence type="ECO:0000313" key="3">
    <source>
        <dbReference type="Proteomes" id="UP001345691"/>
    </source>
</evidence>
<feature type="compositionally biased region" description="Basic and acidic residues" evidence="1">
    <location>
        <begin position="394"/>
        <end position="403"/>
    </location>
</feature>
<sequence>MLDENFPSSYMFLLLAFVLEPSKDKPKQQSTFLFSQHGANFEPAYTLRHLDLEQHASRNRYAAALYDAFNPDVLYAEVLLIPAWTQPPPLSEQARVNGAVPPPPEPVLPTEFTIQLYNPDQQIKVTHKPASWNTAASWEFEMPQQTFRAPSWSALDRGQHDPAASEITPKIAFRWKKDSKFSKDLVCFLSGRSTDVVRKSRSKEPDITVSIFKGLKEVTLYEPNLQRVEVEDLKGFEVVLLVGAVVIRDVYFGHLKETFNISTVGGKLNPTSPITTAAAAALASDLRPQSSSPGQLTGSAQPGPVRDPRVPPTDPRSQWEIDAQTALLQRQLAEEERARRIREEEAERQTRKLLEAEEAERRRRQQVEIDQETERLKQLYGQEDLNARPNLPPRDPRQQRHYSETTQSAYAQSQQAQHPTIPSTNSWGGYSANVPVSGPYMSGAAASQSSFLAPHPASNQNLKQKTSIFNFRRRSDHDSNNRLQRKRSAVF</sequence>
<feature type="compositionally biased region" description="Polar residues" evidence="1">
    <location>
        <begin position="447"/>
        <end position="469"/>
    </location>
</feature>